<evidence type="ECO:0000256" key="5">
    <source>
        <dbReference type="ARBA" id="ARBA00023136"/>
    </source>
</evidence>
<organism evidence="9 10">
    <name type="scientific">Basidiobolus ranarum</name>
    <dbReference type="NCBI Taxonomy" id="34480"/>
    <lineage>
        <taxon>Eukaryota</taxon>
        <taxon>Fungi</taxon>
        <taxon>Fungi incertae sedis</taxon>
        <taxon>Zoopagomycota</taxon>
        <taxon>Entomophthoromycotina</taxon>
        <taxon>Basidiobolomycetes</taxon>
        <taxon>Basidiobolales</taxon>
        <taxon>Basidiobolaceae</taxon>
        <taxon>Basidiobolus</taxon>
    </lineage>
</organism>
<evidence type="ECO:0000256" key="3">
    <source>
        <dbReference type="ARBA" id="ARBA00022692"/>
    </source>
</evidence>
<evidence type="ECO:0000313" key="10">
    <source>
        <dbReference type="Proteomes" id="UP001479436"/>
    </source>
</evidence>
<comment type="subcellular location">
    <subcellularLocation>
        <location evidence="1">Membrane</location>
        <topology evidence="1">Single-pass membrane protein</topology>
    </subcellularLocation>
</comment>
<evidence type="ECO:0000256" key="4">
    <source>
        <dbReference type="ARBA" id="ARBA00022989"/>
    </source>
</evidence>
<accession>A0ABR2VQ24</accession>
<dbReference type="EMBL" id="JASJQH010008590">
    <property type="protein sequence ID" value="KAK9687841.1"/>
    <property type="molecule type" value="Genomic_DNA"/>
</dbReference>
<keyword evidence="5 7" id="KW-0472">Membrane</keyword>
<keyword evidence="10" id="KW-1185">Reference proteome</keyword>
<feature type="domain" description="T-SNARE coiled-coil homology" evidence="8">
    <location>
        <begin position="29"/>
        <end position="91"/>
    </location>
</feature>
<sequence length="119" mass="13507">MSDPFSEASSSRSKNENDRFIGSEQAEQRLLMDEQDQQLDSVLNTVHNLREIAVTMGGELDDHHMLLEDLDNQLDSTDGKLKMARKRVDRFLEKSSESTCCITVLIVVLFVLLLLVLLI</sequence>
<dbReference type="Proteomes" id="UP001479436">
    <property type="component" value="Unassembled WGS sequence"/>
</dbReference>
<keyword evidence="3 7" id="KW-0812">Transmembrane</keyword>
<comment type="caution">
    <text evidence="9">The sequence shown here is derived from an EMBL/GenBank/DDBJ whole genome shotgun (WGS) entry which is preliminary data.</text>
</comment>
<name>A0ABR2VQ24_9FUNG</name>
<proteinExistence type="predicted"/>
<protein>
    <recommendedName>
        <fullName evidence="8">t-SNARE coiled-coil homology domain-containing protein</fullName>
    </recommendedName>
</protein>
<evidence type="ECO:0000256" key="7">
    <source>
        <dbReference type="SAM" id="Phobius"/>
    </source>
</evidence>
<dbReference type="PANTHER" id="PTHR12791">
    <property type="entry name" value="GOLGI SNARE BET1-RELATED"/>
    <property type="match status" value="1"/>
</dbReference>
<evidence type="ECO:0000313" key="9">
    <source>
        <dbReference type="EMBL" id="KAK9687841.1"/>
    </source>
</evidence>
<feature type="transmembrane region" description="Helical" evidence="7">
    <location>
        <begin position="100"/>
        <end position="118"/>
    </location>
</feature>
<reference evidence="9 10" key="1">
    <citation type="submission" date="2023-04" db="EMBL/GenBank/DDBJ databases">
        <title>Genome of Basidiobolus ranarum AG-B5.</title>
        <authorList>
            <person name="Stajich J.E."/>
            <person name="Carter-House D."/>
            <person name="Gryganskyi A."/>
        </authorList>
    </citation>
    <scope>NUCLEOTIDE SEQUENCE [LARGE SCALE GENOMIC DNA]</scope>
    <source>
        <strain evidence="9 10">AG-B5</strain>
    </source>
</reference>
<dbReference type="PROSITE" id="PS50192">
    <property type="entry name" value="T_SNARE"/>
    <property type="match status" value="1"/>
</dbReference>
<evidence type="ECO:0000259" key="8">
    <source>
        <dbReference type="PROSITE" id="PS50192"/>
    </source>
</evidence>
<evidence type="ECO:0000256" key="1">
    <source>
        <dbReference type="ARBA" id="ARBA00004167"/>
    </source>
</evidence>
<dbReference type="CDD" id="cd15851">
    <property type="entry name" value="SNARE_Syntaxin6"/>
    <property type="match status" value="1"/>
</dbReference>
<keyword evidence="4 7" id="KW-1133">Transmembrane helix</keyword>
<dbReference type="SUPFAM" id="SSF58038">
    <property type="entry name" value="SNARE fusion complex"/>
    <property type="match status" value="1"/>
</dbReference>
<feature type="region of interest" description="Disordered" evidence="6">
    <location>
        <begin position="1"/>
        <end position="21"/>
    </location>
</feature>
<evidence type="ECO:0000256" key="6">
    <source>
        <dbReference type="SAM" id="MobiDB-lite"/>
    </source>
</evidence>
<dbReference type="SMART" id="SM00397">
    <property type="entry name" value="t_SNARE"/>
    <property type="match status" value="1"/>
</dbReference>
<keyword evidence="2" id="KW-0813">Transport</keyword>
<dbReference type="Gene3D" id="1.20.5.110">
    <property type="match status" value="1"/>
</dbReference>
<gene>
    <name evidence="9" type="ORF">K7432_014623</name>
</gene>
<evidence type="ECO:0000256" key="2">
    <source>
        <dbReference type="ARBA" id="ARBA00022448"/>
    </source>
</evidence>
<dbReference type="InterPro" id="IPR000727">
    <property type="entry name" value="T_SNARE_dom"/>
</dbReference>